<comment type="caution">
    <text evidence="1">The sequence shown here is derived from an EMBL/GenBank/DDBJ whole genome shotgun (WGS) entry which is preliminary data.</text>
</comment>
<accession>A0A0C2MM82</accession>
<dbReference type="SUPFAM" id="SSF158997">
    <property type="entry name" value="Trm112p-like"/>
    <property type="match status" value="1"/>
</dbReference>
<dbReference type="GO" id="GO:0008168">
    <property type="term" value="F:methyltransferase activity"/>
    <property type="evidence" value="ECO:0007669"/>
    <property type="project" value="UniProtKB-KW"/>
</dbReference>
<proteinExistence type="predicted"/>
<dbReference type="Gene3D" id="2.20.25.10">
    <property type="match status" value="1"/>
</dbReference>
<dbReference type="GO" id="GO:0030488">
    <property type="term" value="P:tRNA methylation"/>
    <property type="evidence" value="ECO:0007669"/>
    <property type="project" value="TreeGrafter"/>
</dbReference>
<dbReference type="PANTHER" id="PTHR12773">
    <property type="entry name" value="UPF0315 PROTEIN-RELATED"/>
    <property type="match status" value="1"/>
</dbReference>
<dbReference type="AlphaFoldDB" id="A0A0C2MM82"/>
<reference evidence="1 2" key="1">
    <citation type="journal article" date="2014" name="Genome Biol. Evol.">
        <title>The genome of the myxosporean Thelohanellus kitauei shows adaptations to nutrient acquisition within its fish host.</title>
        <authorList>
            <person name="Yang Y."/>
            <person name="Xiong J."/>
            <person name="Zhou Z."/>
            <person name="Huo F."/>
            <person name="Miao W."/>
            <person name="Ran C."/>
            <person name="Liu Y."/>
            <person name="Zhang J."/>
            <person name="Feng J."/>
            <person name="Wang M."/>
            <person name="Wang M."/>
            <person name="Wang L."/>
            <person name="Yao B."/>
        </authorList>
    </citation>
    <scope>NUCLEOTIDE SEQUENCE [LARGE SCALE GENOMIC DNA]</scope>
    <source>
        <strain evidence="1">Wuqing</strain>
    </source>
</reference>
<dbReference type="GO" id="GO:0070476">
    <property type="term" value="P:rRNA (guanine-N7)-methylation"/>
    <property type="evidence" value="ECO:0007669"/>
    <property type="project" value="TreeGrafter"/>
</dbReference>
<gene>
    <name evidence="1" type="ORF">RF11_02850</name>
</gene>
<dbReference type="InterPro" id="IPR039127">
    <property type="entry name" value="Trm112"/>
</dbReference>
<keyword evidence="1" id="KW-0808">Transferase</keyword>
<evidence type="ECO:0000313" key="1">
    <source>
        <dbReference type="EMBL" id="KII62731.1"/>
    </source>
</evidence>
<dbReference type="OrthoDB" id="2187549at2759"/>
<sequence>MKLLVHNILKSNDPASKIGYPLKLQIDEKTELHINYNANTIKNLLTKIDYGVLCDVSRIAGYDKLPDMLPSPDQQDEEFLKMVHHALLEIDVVEGSLEDPDTGRVYQIHNGIPNMIIEFSHVKF</sequence>
<dbReference type="GO" id="GO:0046982">
    <property type="term" value="F:protein heterodimerization activity"/>
    <property type="evidence" value="ECO:0007669"/>
    <property type="project" value="InterPro"/>
</dbReference>
<evidence type="ECO:0000313" key="2">
    <source>
        <dbReference type="Proteomes" id="UP000031668"/>
    </source>
</evidence>
<protein>
    <submittedName>
        <fullName evidence="1">Multifunctional methyltransferase subunit TRM112-like protein</fullName>
    </submittedName>
</protein>
<dbReference type="PANTHER" id="PTHR12773:SF0">
    <property type="entry name" value="MULTIFUNCTIONAL METHYLTRANSFERASE SUBUNIT TRM112-LIKE PROTEIN"/>
    <property type="match status" value="1"/>
</dbReference>
<dbReference type="EMBL" id="JWZT01004879">
    <property type="protein sequence ID" value="KII62731.1"/>
    <property type="molecule type" value="Genomic_DNA"/>
</dbReference>
<name>A0A0C2MM82_THEKT</name>
<dbReference type="Proteomes" id="UP000031668">
    <property type="component" value="Unassembled WGS sequence"/>
</dbReference>
<organism evidence="1 2">
    <name type="scientific">Thelohanellus kitauei</name>
    <name type="common">Myxosporean</name>
    <dbReference type="NCBI Taxonomy" id="669202"/>
    <lineage>
        <taxon>Eukaryota</taxon>
        <taxon>Metazoa</taxon>
        <taxon>Cnidaria</taxon>
        <taxon>Myxozoa</taxon>
        <taxon>Myxosporea</taxon>
        <taxon>Bivalvulida</taxon>
        <taxon>Platysporina</taxon>
        <taxon>Myxobolidae</taxon>
        <taxon>Thelohanellus</taxon>
    </lineage>
</organism>
<keyword evidence="2" id="KW-1185">Reference proteome</keyword>
<keyword evidence="1" id="KW-0489">Methyltransferase</keyword>